<dbReference type="Gene3D" id="3.30.365.10">
    <property type="entry name" value="Aldehyde oxidase/xanthine dehydrogenase, molybdopterin binding domain"/>
    <property type="match status" value="4"/>
</dbReference>
<name>A0ABP7P502_9GAMM</name>
<sequence length="657" mass="69938">MQGRGIRYHGYPVALVVAETLEQARHAANCIRVDIDETDVRVAVSVGDSSFDELWTHPELQTPESLDGGLEPDAANGDFESQWQHAVHQVDVCYHTPNQVSAAMEPHATIASYDGDKLTVYCSLQVIGSAVEGLANTLKLDPSKVEVNSPYIGGGFGSKLGIHNDAVLACLASLMLKQPVRVVQTRRNVFSNAPHRGSSVQHIRLGMDAAGRLVAIGHDSVMPAAHGYPFAEATGACARTTYSAAGIRSRHRVLPVNMPVLDSTRAPGDAIGTLAFESAIDEAALVCGIDPLDFRLNNMPDKHPTSGLPFSSHDLAGCLREGAERFGWAQRSKVGPEARKLRGFGLASAVRINMLVKSAAELELDRTGAIVIRTDMTDIGTGSYTILAQIAAAELGIAVEDVTVKLGRSAFPTSSGSGGSFGAGSTGSAVQAACHNLKRELIKLLSEAPLCSSMSKGAIDSAQLSKGRILVDNEDFSLQALLESADLDTLCVKGQVEPGEDHDNYAQSSWGAHFVEVSVDQDTAEVTVERITTVVSAGTILNSKTAASQVKGGVVWGLSYALRESLMLDERYGAFMNRDLAEYHIPVNRDVPDIDCHFRIQPDFRSNPLGSKGIGELGICGAGAAIANAVFDATGVRIRSFPITLDKILEKWEADAV</sequence>
<dbReference type="Proteomes" id="UP001501337">
    <property type="component" value="Unassembled WGS sequence"/>
</dbReference>
<dbReference type="SUPFAM" id="SSF56003">
    <property type="entry name" value="Molybdenum cofactor-binding domain"/>
    <property type="match status" value="1"/>
</dbReference>
<evidence type="ECO:0000259" key="1">
    <source>
        <dbReference type="Pfam" id="PF02738"/>
    </source>
</evidence>
<dbReference type="Pfam" id="PF02738">
    <property type="entry name" value="MoCoBD_1"/>
    <property type="match status" value="1"/>
</dbReference>
<evidence type="ECO:0000259" key="2">
    <source>
        <dbReference type="Pfam" id="PF20256"/>
    </source>
</evidence>
<dbReference type="Gene3D" id="3.90.1170.50">
    <property type="entry name" value="Aldehyde oxidase/xanthine dehydrogenase, a/b hammerhead"/>
    <property type="match status" value="1"/>
</dbReference>
<dbReference type="InterPro" id="IPR036856">
    <property type="entry name" value="Ald_Oxase/Xan_DH_a/b_sf"/>
</dbReference>
<organism evidence="3 4">
    <name type="scientific">Allohahella marinimesophila</name>
    <dbReference type="NCBI Taxonomy" id="1054972"/>
    <lineage>
        <taxon>Bacteria</taxon>
        <taxon>Pseudomonadati</taxon>
        <taxon>Pseudomonadota</taxon>
        <taxon>Gammaproteobacteria</taxon>
        <taxon>Oceanospirillales</taxon>
        <taxon>Hahellaceae</taxon>
        <taxon>Allohahella</taxon>
    </lineage>
</organism>
<dbReference type="InterPro" id="IPR046867">
    <property type="entry name" value="AldOxase/xan_DH_MoCoBD2"/>
</dbReference>
<dbReference type="InterPro" id="IPR008274">
    <property type="entry name" value="AldOxase/xan_DH_MoCoBD1"/>
</dbReference>
<dbReference type="PANTHER" id="PTHR11908:SF123">
    <property type="entry name" value="ALDEHYDE OXIDOREDUCTASE MOLYBDENUM-BINDING SUBUNIT PAOC"/>
    <property type="match status" value="1"/>
</dbReference>
<proteinExistence type="predicted"/>
<dbReference type="Pfam" id="PF20256">
    <property type="entry name" value="MoCoBD_2"/>
    <property type="match status" value="1"/>
</dbReference>
<feature type="domain" description="Aldehyde oxidase/xanthine dehydrogenase first molybdopterin binding" evidence="1">
    <location>
        <begin position="74"/>
        <end position="299"/>
    </location>
</feature>
<feature type="domain" description="Aldehyde oxidase/xanthine dehydrogenase second molybdopterin binding" evidence="2">
    <location>
        <begin position="322"/>
        <end position="592"/>
    </location>
</feature>
<comment type="caution">
    <text evidence="3">The sequence shown here is derived from an EMBL/GenBank/DDBJ whole genome shotgun (WGS) entry which is preliminary data.</text>
</comment>
<dbReference type="PANTHER" id="PTHR11908">
    <property type="entry name" value="XANTHINE DEHYDROGENASE"/>
    <property type="match status" value="1"/>
</dbReference>
<dbReference type="EMBL" id="BAABBO010000007">
    <property type="protein sequence ID" value="GAA3959749.1"/>
    <property type="molecule type" value="Genomic_DNA"/>
</dbReference>
<gene>
    <name evidence="3" type="ORF">GCM10022278_17470</name>
</gene>
<dbReference type="SUPFAM" id="SSF54665">
    <property type="entry name" value="CO dehydrogenase molybdoprotein N-domain-like"/>
    <property type="match status" value="1"/>
</dbReference>
<accession>A0ABP7P502</accession>
<evidence type="ECO:0000313" key="4">
    <source>
        <dbReference type="Proteomes" id="UP001501337"/>
    </source>
</evidence>
<dbReference type="InterPro" id="IPR016208">
    <property type="entry name" value="Ald_Oxase/xanthine_DH-like"/>
</dbReference>
<protein>
    <submittedName>
        <fullName evidence="3">Xanthine dehydrogenase family protein molybdopterin-binding subunit</fullName>
    </submittedName>
</protein>
<keyword evidence="4" id="KW-1185">Reference proteome</keyword>
<dbReference type="InterPro" id="IPR037165">
    <property type="entry name" value="AldOxase/xan_DH_Mopterin-bd_sf"/>
</dbReference>
<reference evidence="4" key="1">
    <citation type="journal article" date="2019" name="Int. J. Syst. Evol. Microbiol.">
        <title>The Global Catalogue of Microorganisms (GCM) 10K type strain sequencing project: providing services to taxonomists for standard genome sequencing and annotation.</title>
        <authorList>
            <consortium name="The Broad Institute Genomics Platform"/>
            <consortium name="The Broad Institute Genome Sequencing Center for Infectious Disease"/>
            <person name="Wu L."/>
            <person name="Ma J."/>
        </authorList>
    </citation>
    <scope>NUCLEOTIDE SEQUENCE [LARGE SCALE GENOMIC DNA]</scope>
    <source>
        <strain evidence="4">JCM 17555</strain>
    </source>
</reference>
<evidence type="ECO:0000313" key="3">
    <source>
        <dbReference type="EMBL" id="GAA3959749.1"/>
    </source>
</evidence>